<dbReference type="Pfam" id="PF07669">
    <property type="entry name" value="Eco57I"/>
    <property type="match status" value="1"/>
</dbReference>
<feature type="compositionally biased region" description="Basic and acidic residues" evidence="3">
    <location>
        <begin position="2282"/>
        <end position="2298"/>
    </location>
</feature>
<reference evidence="6" key="1">
    <citation type="submission" date="2021-08" db="EMBL/GenBank/DDBJ databases">
        <authorList>
            <person name="Stevens D.C."/>
        </authorList>
    </citation>
    <scope>NUCLEOTIDE SEQUENCE</scope>
    <source>
        <strain evidence="6">DSM 53165</strain>
    </source>
</reference>
<feature type="compositionally biased region" description="Basic and acidic residues" evidence="3">
    <location>
        <begin position="2012"/>
        <end position="2022"/>
    </location>
</feature>
<dbReference type="InterPro" id="IPR038718">
    <property type="entry name" value="SNF2-like_sf"/>
</dbReference>
<dbReference type="Gene3D" id="3.40.50.150">
    <property type="entry name" value="Vaccinia Virus protein VP39"/>
    <property type="match status" value="1"/>
</dbReference>
<gene>
    <name evidence="6" type="ORF">K7C98_08895</name>
</gene>
<dbReference type="Pfam" id="PF00176">
    <property type="entry name" value="SNF2-rel_dom"/>
    <property type="match status" value="2"/>
</dbReference>
<feature type="coiled-coil region" evidence="2">
    <location>
        <begin position="1112"/>
        <end position="1139"/>
    </location>
</feature>
<keyword evidence="6" id="KW-0547">Nucleotide-binding</keyword>
<dbReference type="Proteomes" id="UP001139031">
    <property type="component" value="Unassembled WGS sequence"/>
</dbReference>
<dbReference type="PROSITE" id="PS51194">
    <property type="entry name" value="HELICASE_CTER"/>
    <property type="match status" value="1"/>
</dbReference>
<feature type="domain" description="Helicase C-terminal" evidence="5">
    <location>
        <begin position="1424"/>
        <end position="1610"/>
    </location>
</feature>
<organism evidence="6 7">
    <name type="scientific">Nannocystis pusilla</name>
    <dbReference type="NCBI Taxonomy" id="889268"/>
    <lineage>
        <taxon>Bacteria</taxon>
        <taxon>Pseudomonadati</taxon>
        <taxon>Myxococcota</taxon>
        <taxon>Polyangia</taxon>
        <taxon>Nannocystales</taxon>
        <taxon>Nannocystaceae</taxon>
        <taxon>Nannocystis</taxon>
    </lineage>
</organism>
<dbReference type="InterPro" id="IPR002052">
    <property type="entry name" value="DNA_methylase_N6_adenine_CS"/>
</dbReference>
<dbReference type="EMBL" id="JAIRAU010000005">
    <property type="protein sequence ID" value="MBZ5709375.1"/>
    <property type="molecule type" value="Genomic_DNA"/>
</dbReference>
<dbReference type="SMART" id="SM00487">
    <property type="entry name" value="DEXDc"/>
    <property type="match status" value="1"/>
</dbReference>
<evidence type="ECO:0000259" key="5">
    <source>
        <dbReference type="PROSITE" id="PS51194"/>
    </source>
</evidence>
<evidence type="ECO:0000256" key="2">
    <source>
        <dbReference type="SAM" id="Coils"/>
    </source>
</evidence>
<accession>A0ABS7TME9</accession>
<dbReference type="PRINTS" id="PR00507">
    <property type="entry name" value="N12N6MTFRASE"/>
</dbReference>
<sequence length="2663" mass="296063">MTPAVILDKLLPRWRAKLPPSYSPEFIDGFIQRNRDALEAVVARAMMLRRMKRGEPPKTAEEFAAYAKLAARERPKDAEPDAAVIKRIMKRMDKMLARDPGPDGQEGAVAFGVEFAEIRAEAILLRQIGWDAVPLLLRRPALVILESGSPFIVRNASGELHLNPIYSEGSDERLRADLKAVQERVAQLRDGIADAARLDRYAAALWTRARAAGARPKSAPFEIETPPDLRDKSWRTDANLRAMRLALSKEPGELTAEDLRALAQYSGWGGLSIENVKKLVPPGLTPESFGLIHEYYTPTAIAEAIAETLCPLLPELAGNDGVVRALEPSAGIGRLIRAFSPRRCLELEAGGQIKKIAWTAVEFSTVSSTLLRALRPDADVYHGPFERWVVSEGPRYRGTIGLVVSNPPYGERGAMAREDPDEFYKEKRAFAYFMRRVLDLLVPGGVGVFLIPAGFLSGNLNRGLREKLLRRHHLLGAFRLPSHDKKGRETVPGAAVVMDVVFWRSRGGELTEVDQADDFILDGDYFKHHPDHILGREDGAFAGDDEAGMARSWRYTVTGDFAGLPALTPRPICTACVLTSIVQREVGPVQKVTREDEAIPADVEDDLRPALELGRRVGRYLAAVGADEAERAAQLWPELHAALRDFAATAGNPWRDKALRGLADRRQLAAAQHLLNAFEKSGSIAPALREPPAVQPKFSGQPNDVVAQAEALFRQQRALTLAQLMTFHKQQGGSLSSADAVAALLEAEWNLDGEAWDRLLPRDAYLTGNDLWARHDRATARAAQGDEQAKVQVRRLLEAIAPAVFDDLTDISPQHGYVPLDLVAGWISATLNGRYGAIELERKDGFVQLKGHDYTSEKAPAISPATLAFLGYYNHDPELFRPPQEKRDRDAGPRSREERKAAKQSLAERRLALAKQWEESFKAWVAADEGRREQLVHAYNRVARGRIVPTYTPEPLDIARWGSGAPKLKPHQLAGARRVLSQRGGLVAFDVGVGKTYTALAIIARARQEGWVRRPVILVPGSLVWKWHDDILCTLPDYRVVVIGSKRKRITRGVRKDVITSETDTPEQRAKKWTLLQTGQADVAILSYDALARTKMNEDAVMAYVEQVEAVARSIALRKRTLEEKAQNAKQKEKLSERERALLEHGVRAWVEEILALPSDWQYDPGVSWDDIGVDMLVIDEAAAFKNLYKPQAREDGVPKFMGGGGEGSDRAWQLDFRAAAVRRKTGGAGIVLLTATPAKNSPLEFYNLIQFIDPAAFTKAGIRDPEQFIDRFLKIEYREVLDSTLDPTKKLAVTGFKNLDDLRTILFTYAEFRTAAEVGLQLPRPLVETITIQMDEVQEAKYDRYVAEIEKILDNPNPEGSESYAILGLLARLSLIALHAALEDGYSYKTALEGGTAQKRVYQDGEPVDVTVRLGRPVYESPKLTECAKRVAASPHCGHIIFCEPTAVHQWMREVLVKHEIPRERIAILNAEETGPADRIRIAREFNGLSSEPPAPGTCARPTDSAIAPKYDVVIANSVAYEGIDLQVRTCTIHHLDLPWTPADLEQRNGRAVRQGNTLGTVQIYYYFADRSTDGYRFSLIDGKAGWLGELLKSQVRDTNNPAAQQQLTPEDIVLMISRNKEKTRALLEEKRKRQVEEARAKIAREAARLLRQAAARFRDARAATDPERAARLRDEGEQRLADLESVNADAWPWAPWMYAARDVDMIVPENGGAPVYEGLRVARPRAGAPDQFDYLEFGQIVSTEEGDKIGLRAAGSPGWQLVAYTGTLNGSPIAPGEMPRDGGPMWPDDDDTRTAAAIEKKIREVFRYMQFEDLRWRGASDAWLEKWWPRFEREIAGGLAESHHREKVPVVDEEGLAIAAGAEIRGATILPPTRAGWQRFLELAPASGESFTNLKDIGLAWWDRKVPQDLLSKERNLLRELIVPRLLEDQAYRNAREHSDAQNARIEHDKALGRVMLALFNEDPEKHGELYRRYADDEAFRRSLHEQSFTTTYDQKQEQRGEGRASGSSERPRLTDEQREQMQALLDRDARQDRSEPPEDVDRRVVDNLFLQRAAMSDALMMGGVGKADRQKQAMEGAKTAEVITVLRAEASILRGRGYVVSLAGNGARSFNVIGHGGQLLAARVVLPDGLFLAPEVDAETLTRLERDLVDAHKVVQAIMREERKGQTLDDTAMLAIWRRARSLTQETAEAGDAAMTLRIERAATSTIRAIDIRKRVGSLDEASHEYRAAVDASGEGASTFPSGEVILSDGQRYQVSYNGRVWSEGRVVFDPRTTNAPDEGERSEPPARTVERTHEEARSAIKVLGLPVKQHVKYLRQVDEAIASGKSYLPIIERARKAAEKLTAGKGAKTTGRDAAPAARPPRRILDAALDTLGAHPDLSRDLRRTDGYQEIARALEEFAVPSGISAEELQTWLESHHLMDAGDILARARVEPVPVARLMQELWDSVLDTFEVAEVDEVDGVLRVPENAIYDISGRDTILERVMEGDRASMRTIRVTRGDEAHGTVAIDDPTDRLTPGALVHLRGRDVAVLDHLYRKLRAFHHNLVVAPKTLQDVRMLLYWTAVMLDAPPCQGDVKARASSAFEQAKQYYDTARRRLLDGLSVDAVRRMQEALRRISAAAAEIARSCGEGQIDIAVTPPHLPVTPEDKAAITGGQVEERP</sequence>
<dbReference type="InterPro" id="IPR029063">
    <property type="entry name" value="SAM-dependent_MTases_sf"/>
</dbReference>
<protein>
    <submittedName>
        <fullName evidence="6">DEAD/DEAH box helicase family protein</fullName>
    </submittedName>
</protein>
<dbReference type="PROSITE" id="PS00092">
    <property type="entry name" value="N6_MTASE"/>
    <property type="match status" value="1"/>
</dbReference>
<comment type="caution">
    <text evidence="6">The sequence shown here is derived from an EMBL/GenBank/DDBJ whole genome shotgun (WGS) entry which is preliminary data.</text>
</comment>
<dbReference type="InterPro" id="IPR014001">
    <property type="entry name" value="Helicase_ATP-bd"/>
</dbReference>
<dbReference type="PANTHER" id="PTHR45766:SF6">
    <property type="entry name" value="SWI_SNF-RELATED MATRIX-ASSOCIATED ACTIN-DEPENDENT REGULATOR OF CHROMATIN SUBFAMILY A-LIKE PROTEIN 1"/>
    <property type="match status" value="1"/>
</dbReference>
<dbReference type="InterPro" id="IPR001650">
    <property type="entry name" value="Helicase_C-like"/>
</dbReference>
<dbReference type="Pfam" id="PF00271">
    <property type="entry name" value="Helicase_C"/>
    <property type="match status" value="1"/>
</dbReference>
<keyword evidence="2" id="KW-0175">Coiled coil</keyword>
<feature type="region of interest" description="Disordered" evidence="3">
    <location>
        <begin position="2274"/>
        <end position="2298"/>
    </location>
</feature>
<keyword evidence="7" id="KW-1185">Reference proteome</keyword>
<keyword evidence="6" id="KW-0347">Helicase</keyword>
<proteinExistence type="predicted"/>
<dbReference type="PROSITE" id="PS51192">
    <property type="entry name" value="HELICASE_ATP_BIND_1"/>
    <property type="match status" value="1"/>
</dbReference>
<evidence type="ECO:0000256" key="1">
    <source>
        <dbReference type="ARBA" id="ARBA00022801"/>
    </source>
</evidence>
<keyword evidence="1" id="KW-0378">Hydrolase</keyword>
<name>A0ABS7TME9_9BACT</name>
<dbReference type="InterPro" id="IPR027417">
    <property type="entry name" value="P-loop_NTPase"/>
</dbReference>
<evidence type="ECO:0000313" key="7">
    <source>
        <dbReference type="Proteomes" id="UP001139031"/>
    </source>
</evidence>
<evidence type="ECO:0000259" key="4">
    <source>
        <dbReference type="PROSITE" id="PS51192"/>
    </source>
</evidence>
<feature type="region of interest" description="Disordered" evidence="3">
    <location>
        <begin position="1987"/>
        <end position="2022"/>
    </location>
</feature>
<dbReference type="PANTHER" id="PTHR45766">
    <property type="entry name" value="DNA ANNEALING HELICASE AND ENDONUCLEASE ZRANB3 FAMILY MEMBER"/>
    <property type="match status" value="1"/>
</dbReference>
<evidence type="ECO:0000313" key="6">
    <source>
        <dbReference type="EMBL" id="MBZ5709375.1"/>
    </source>
</evidence>
<dbReference type="Gene3D" id="3.40.50.300">
    <property type="entry name" value="P-loop containing nucleotide triphosphate hydrolases"/>
    <property type="match status" value="1"/>
</dbReference>
<dbReference type="RefSeq" id="WP_224191146.1">
    <property type="nucleotide sequence ID" value="NZ_JAIRAU010000005.1"/>
</dbReference>
<dbReference type="GO" id="GO:0004386">
    <property type="term" value="F:helicase activity"/>
    <property type="evidence" value="ECO:0007669"/>
    <property type="project" value="UniProtKB-KW"/>
</dbReference>
<feature type="domain" description="Helicase ATP-binding" evidence="4">
    <location>
        <begin position="976"/>
        <end position="1256"/>
    </location>
</feature>
<dbReference type="Gene3D" id="3.40.50.10810">
    <property type="entry name" value="Tandem AAA-ATPase domain"/>
    <property type="match status" value="2"/>
</dbReference>
<evidence type="ECO:0000256" key="3">
    <source>
        <dbReference type="SAM" id="MobiDB-lite"/>
    </source>
</evidence>
<dbReference type="SUPFAM" id="SSF52540">
    <property type="entry name" value="P-loop containing nucleoside triphosphate hydrolases"/>
    <property type="match status" value="2"/>
</dbReference>
<dbReference type="InterPro" id="IPR011639">
    <property type="entry name" value="MethylTrfase_TaqI-like_dom"/>
</dbReference>
<dbReference type="InterPro" id="IPR000330">
    <property type="entry name" value="SNF2_N"/>
</dbReference>
<dbReference type="SUPFAM" id="SSF53335">
    <property type="entry name" value="S-adenosyl-L-methionine-dependent methyltransferases"/>
    <property type="match status" value="1"/>
</dbReference>
<feature type="region of interest" description="Disordered" evidence="3">
    <location>
        <begin position="878"/>
        <end position="903"/>
    </location>
</feature>
<keyword evidence="6" id="KW-0067">ATP-binding</keyword>